<accession>B6FZ13</accession>
<gene>
    <name evidence="9 12" type="primary">lspA</name>
    <name evidence="12" type="ORF">CLOHIR_01117</name>
</gene>
<dbReference type="EC" id="3.4.23.36" evidence="9"/>
<evidence type="ECO:0000256" key="7">
    <source>
        <dbReference type="ARBA" id="ARBA00022989"/>
    </source>
</evidence>
<evidence type="ECO:0000256" key="9">
    <source>
        <dbReference type="HAMAP-Rule" id="MF_00161"/>
    </source>
</evidence>
<dbReference type="NCBIfam" id="TIGR00077">
    <property type="entry name" value="lspA"/>
    <property type="match status" value="1"/>
</dbReference>
<feature type="transmembrane region" description="Helical" evidence="9">
    <location>
        <begin position="82"/>
        <end position="102"/>
    </location>
</feature>
<dbReference type="GO" id="GO:0004190">
    <property type="term" value="F:aspartic-type endopeptidase activity"/>
    <property type="evidence" value="ECO:0007669"/>
    <property type="project" value="UniProtKB-UniRule"/>
</dbReference>
<dbReference type="Proteomes" id="UP000003178">
    <property type="component" value="Unassembled WGS sequence"/>
</dbReference>
<keyword evidence="3 9" id="KW-0645">Protease</keyword>
<keyword evidence="8 9" id="KW-0472">Membrane</keyword>
<dbReference type="PRINTS" id="PR00781">
    <property type="entry name" value="LIPOSIGPTASE"/>
</dbReference>
<dbReference type="AlphaFoldDB" id="B6FZ13"/>
<dbReference type="eggNOG" id="COG0597">
    <property type="taxonomic scope" value="Bacteria"/>
</dbReference>
<dbReference type="STRING" id="500633.CLOHIR_01117"/>
<feature type="transmembrane region" description="Helical" evidence="9">
    <location>
        <begin position="122"/>
        <end position="143"/>
    </location>
</feature>
<dbReference type="RefSeq" id="WP_006440035.1">
    <property type="nucleotide sequence ID" value="NZ_DS995356.1"/>
</dbReference>
<dbReference type="PANTHER" id="PTHR33695">
    <property type="entry name" value="LIPOPROTEIN SIGNAL PEPTIDASE"/>
    <property type="match status" value="1"/>
</dbReference>
<evidence type="ECO:0000256" key="8">
    <source>
        <dbReference type="ARBA" id="ARBA00023136"/>
    </source>
</evidence>
<reference evidence="12 13" key="2">
    <citation type="submission" date="2008-10" db="EMBL/GenBank/DDBJ databases">
        <title>Draft genome sequence of Clostridium hiranonis (DSM 13275).</title>
        <authorList>
            <person name="Sudarsanam P."/>
            <person name="Ley R."/>
            <person name="Guruge J."/>
            <person name="Turnbaugh P.J."/>
            <person name="Mahowald M."/>
            <person name="Liep D."/>
            <person name="Gordon J."/>
        </authorList>
    </citation>
    <scope>NUCLEOTIDE SEQUENCE [LARGE SCALE GENOMIC DNA]</scope>
    <source>
        <strain evidence="12 13">DSM 13275</strain>
    </source>
</reference>
<dbReference type="EMBL" id="ABWP01000047">
    <property type="protein sequence ID" value="EEA85259.1"/>
    <property type="molecule type" value="Genomic_DNA"/>
</dbReference>
<protein>
    <recommendedName>
        <fullName evidence="9">Lipoprotein signal peptidase</fullName>
        <ecNumber evidence="9">3.4.23.36</ecNumber>
    </recommendedName>
    <alternativeName>
        <fullName evidence="9">Prolipoprotein signal peptidase</fullName>
    </alternativeName>
    <alternativeName>
        <fullName evidence="9">Signal peptidase II</fullName>
        <shortName evidence="9">SPase II</shortName>
    </alternativeName>
</protein>
<keyword evidence="5 9" id="KW-0064">Aspartyl protease</keyword>
<keyword evidence="6 9" id="KW-0378">Hydrolase</keyword>
<comment type="function">
    <text evidence="9 10">This protein specifically catalyzes the removal of signal peptides from prolipoproteins.</text>
</comment>
<dbReference type="Pfam" id="PF01252">
    <property type="entry name" value="Peptidase_A8"/>
    <property type="match status" value="1"/>
</dbReference>
<keyword evidence="13" id="KW-1185">Reference proteome</keyword>
<evidence type="ECO:0000256" key="6">
    <source>
        <dbReference type="ARBA" id="ARBA00022801"/>
    </source>
</evidence>
<evidence type="ECO:0000256" key="1">
    <source>
        <dbReference type="ARBA" id="ARBA00006139"/>
    </source>
</evidence>
<feature type="active site" evidence="9">
    <location>
        <position position="128"/>
    </location>
</feature>
<dbReference type="PANTHER" id="PTHR33695:SF1">
    <property type="entry name" value="LIPOPROTEIN SIGNAL PEPTIDASE"/>
    <property type="match status" value="1"/>
</dbReference>
<evidence type="ECO:0000256" key="4">
    <source>
        <dbReference type="ARBA" id="ARBA00022692"/>
    </source>
</evidence>
<dbReference type="HAMAP" id="MF_00161">
    <property type="entry name" value="LspA"/>
    <property type="match status" value="1"/>
</dbReference>
<comment type="catalytic activity">
    <reaction evidence="9 10">
        <text>Release of signal peptides from bacterial membrane prolipoproteins. Hydrolyzes -Xaa-Yaa-Zaa-|-(S,diacylglyceryl)Cys-, in which Xaa is hydrophobic (preferably Leu), and Yaa (Ala or Ser) and Zaa (Gly or Ala) have small, neutral side chains.</text>
        <dbReference type="EC" id="3.4.23.36"/>
    </reaction>
</comment>
<evidence type="ECO:0000256" key="2">
    <source>
        <dbReference type="ARBA" id="ARBA00022475"/>
    </source>
</evidence>
<evidence type="ECO:0000256" key="3">
    <source>
        <dbReference type="ARBA" id="ARBA00022670"/>
    </source>
</evidence>
<evidence type="ECO:0000256" key="10">
    <source>
        <dbReference type="RuleBase" id="RU000594"/>
    </source>
</evidence>
<evidence type="ECO:0000313" key="12">
    <source>
        <dbReference type="EMBL" id="EEA85259.1"/>
    </source>
</evidence>
<comment type="caution">
    <text evidence="12">The sequence shown here is derived from an EMBL/GenBank/DDBJ whole genome shotgun (WGS) entry which is preliminary data.</text>
</comment>
<comment type="similarity">
    <text evidence="1 9 11">Belongs to the peptidase A8 family.</text>
</comment>
<keyword evidence="4 9" id="KW-0812">Transmembrane</keyword>
<comment type="caution">
    <text evidence="9">Lacks conserved residue(s) required for the propagation of feature annotation.</text>
</comment>
<dbReference type="HOGENOM" id="CLU_083252_3_4_9"/>
<keyword evidence="7 9" id="KW-1133">Transmembrane helix</keyword>
<dbReference type="PROSITE" id="PS00855">
    <property type="entry name" value="SPASE_II"/>
    <property type="match status" value="1"/>
</dbReference>
<reference evidence="12 13" key="1">
    <citation type="submission" date="2008-09" db="EMBL/GenBank/DDBJ databases">
        <authorList>
            <person name="Fulton L."/>
            <person name="Clifton S."/>
            <person name="Fulton B."/>
            <person name="Xu J."/>
            <person name="Minx P."/>
            <person name="Pepin K.H."/>
            <person name="Johnson M."/>
            <person name="Thiruvilangam P."/>
            <person name="Bhonagiri V."/>
            <person name="Nash W.E."/>
            <person name="Mardis E.R."/>
            <person name="Wilson R.K."/>
        </authorList>
    </citation>
    <scope>NUCLEOTIDE SEQUENCE [LARGE SCALE GENOMIC DNA]</scope>
    <source>
        <strain evidence="12 13">DSM 13275</strain>
    </source>
</reference>
<feature type="transmembrane region" description="Helical" evidence="9">
    <location>
        <begin position="58"/>
        <end position="75"/>
    </location>
</feature>
<comment type="pathway">
    <text evidence="9">Protein modification; lipoprotein biosynthesis (signal peptide cleavage).</text>
</comment>
<feature type="active site" evidence="9">
    <location>
        <position position="112"/>
    </location>
</feature>
<dbReference type="InterPro" id="IPR001872">
    <property type="entry name" value="Peptidase_A8"/>
</dbReference>
<dbReference type="UniPathway" id="UPA00665"/>
<evidence type="ECO:0000256" key="5">
    <source>
        <dbReference type="ARBA" id="ARBA00022750"/>
    </source>
</evidence>
<organism evidence="12 13">
    <name type="scientific">Peptacetobacter hiranonis (strain DSM 13275 / JCM 10541 / KCTC 15199 / TO-931)</name>
    <name type="common">Clostridium hiranonis</name>
    <dbReference type="NCBI Taxonomy" id="500633"/>
    <lineage>
        <taxon>Bacteria</taxon>
        <taxon>Bacillati</taxon>
        <taxon>Bacillota</taxon>
        <taxon>Clostridia</taxon>
        <taxon>Peptostreptococcales</taxon>
        <taxon>Peptostreptococcaceae</taxon>
        <taxon>Peptacetobacter</taxon>
    </lineage>
</organism>
<dbReference type="OrthoDB" id="9810259at2"/>
<proteinExistence type="inferred from homology"/>
<keyword evidence="2 9" id="KW-1003">Cell membrane</keyword>
<evidence type="ECO:0000256" key="11">
    <source>
        <dbReference type="RuleBase" id="RU004181"/>
    </source>
</evidence>
<name>B6FZ13_PEPHT</name>
<evidence type="ECO:0000313" key="13">
    <source>
        <dbReference type="Proteomes" id="UP000003178"/>
    </source>
</evidence>
<comment type="subcellular location">
    <subcellularLocation>
        <location evidence="9">Cell membrane</location>
        <topology evidence="9">Multi-pass membrane protein</topology>
    </subcellularLocation>
</comment>
<dbReference type="GO" id="GO:0006508">
    <property type="term" value="P:proteolysis"/>
    <property type="evidence" value="ECO:0007669"/>
    <property type="project" value="UniProtKB-KW"/>
</dbReference>
<sequence length="150" mass="16992">MIYEVIIAILIGIDQAIKYGVLNVLKEKGSIPIIDGVFHLTYVENRGAAFGMLQNNQIIFVVIAGLATIIGLYWLHKNKEKINIIGKASIIMIVSGAIGNLIDRLRLGFVVDYFDFRIIWQYVFNFADVLVVCGTILLCFYIWKYSDLNE</sequence>
<dbReference type="GO" id="GO:0005886">
    <property type="term" value="C:plasma membrane"/>
    <property type="evidence" value="ECO:0007669"/>
    <property type="project" value="UniProtKB-SubCell"/>
</dbReference>